<name>K9WCA0_9CYAN</name>
<evidence type="ECO:0000313" key="10">
    <source>
        <dbReference type="Proteomes" id="UP000010471"/>
    </source>
</evidence>
<feature type="domain" description="BON" evidence="7">
    <location>
        <begin position="621"/>
        <end position="689"/>
    </location>
</feature>
<keyword evidence="10" id="KW-1185">Reference proteome</keyword>
<feature type="compositionally biased region" description="Polar residues" evidence="5">
    <location>
        <begin position="26"/>
        <end position="44"/>
    </location>
</feature>
<dbReference type="PANTHER" id="PTHR30329">
    <property type="entry name" value="STATOR ELEMENT OF FLAGELLAR MOTOR COMPLEX"/>
    <property type="match status" value="1"/>
</dbReference>
<keyword evidence="2 4" id="KW-0472">Membrane</keyword>
<feature type="domain" description="BON" evidence="7">
    <location>
        <begin position="693"/>
        <end position="761"/>
    </location>
</feature>
<evidence type="ECO:0000259" key="7">
    <source>
        <dbReference type="PROSITE" id="PS50914"/>
    </source>
</evidence>
<organism evidence="9 10">
    <name type="scientific">Allocoleopsis franciscana PCC 7113</name>
    <dbReference type="NCBI Taxonomy" id="1173027"/>
    <lineage>
        <taxon>Bacteria</taxon>
        <taxon>Bacillati</taxon>
        <taxon>Cyanobacteriota</taxon>
        <taxon>Cyanophyceae</taxon>
        <taxon>Coleofasciculales</taxon>
        <taxon>Coleofasciculaceae</taxon>
        <taxon>Allocoleopsis</taxon>
        <taxon>Allocoleopsis franciscana</taxon>
    </lineage>
</organism>
<evidence type="ECO:0000313" key="9">
    <source>
        <dbReference type="EMBL" id="AFZ17117.1"/>
    </source>
</evidence>
<feature type="domain" description="OmpA-like" evidence="8">
    <location>
        <begin position="757"/>
        <end position="872"/>
    </location>
</feature>
<keyword evidence="3" id="KW-0998">Cell outer membrane</keyword>
<dbReference type="InterPro" id="IPR036737">
    <property type="entry name" value="OmpA-like_sf"/>
</dbReference>
<dbReference type="CDD" id="cd07185">
    <property type="entry name" value="OmpA_C-like"/>
    <property type="match status" value="1"/>
</dbReference>
<dbReference type="EMBL" id="CP003630">
    <property type="protein sequence ID" value="AFZ17117.1"/>
    <property type="molecule type" value="Genomic_DNA"/>
</dbReference>
<evidence type="ECO:0000256" key="6">
    <source>
        <dbReference type="SAM" id="Phobius"/>
    </source>
</evidence>
<dbReference type="InterPro" id="IPR007055">
    <property type="entry name" value="BON_dom"/>
</dbReference>
<dbReference type="SUPFAM" id="SSF103088">
    <property type="entry name" value="OmpA-like"/>
    <property type="match status" value="1"/>
</dbReference>
<evidence type="ECO:0000256" key="3">
    <source>
        <dbReference type="ARBA" id="ARBA00023237"/>
    </source>
</evidence>
<feature type="region of interest" description="Disordered" evidence="5">
    <location>
        <begin position="1"/>
        <end position="218"/>
    </location>
</feature>
<sequence>MASSKENPSASSPLKGLVDLLADLQILNTPQKPQEESSPSQTDAPSPGEALGLASVEEYPDAPPKADAPHVANRVRSQDILEAETNTLIPSHIHEQESPETSHFAAHPSAIEDSLNRVEGEPKELSQPHPPKQQQEEPKKPSLLSQAVEFLQHRRTSSHSSEQQQEELQKPSLLSQPGKSFPNELPHFHLPEQQKTPITNPSVSSQVDSSQPKNLETPPEQIFNQLIESHWEKARRNEFINQSLGSTPHHDVDNSITLFERWQRLLLTQEVMDSRKALAEFKQKVETLEHQIYEPTELINLLLPLIAEILTLKVADSREDIAQAIAPVVDEMIQRRAKQDIVAISTALAPVIPEAVAKQVLNSPGALAKALGPEMGTAIKEQITLERDSMVDALYPVIGSTISKYMAEAIKAINEKVENAFSLEGLSRKVRAKVQGISEAELIFKESMPFTIQAMFLIHKSSGLVIAEFQPSDSQRLESEMVAGMLTAIRSFVNDVIAQTGSVSEIDQIDYGDSRIILEVAGYCYLAAVTKGEHPRSFIQKMRSTLSTIVQKQGKSIELFDGDPDNVPEEVHQLLDNLTKLSDTNSATKNPKAPVALLLIGLTVFLAISLPIGIYQYLSSTDRRREREINLALASDPELAVYRVGVDANLGTIKLSGKLPNQYLRSRAEKIAKEIEPKLSIQNTIIPVEVPPNPVLAAAEVKRVVNILNQIQGSVIAADYSEGTVTVKGAVLQQEDAKKITQAFLQIPGVKSVSNTVQLQPFAIASRIYFDQGSSEIKSEERSKIAQIRAFLDQHPNKYLKLLGHTDPKGSATENQQLALERATKVKNVLIAQGIASKRLLAEGTIDPPIGVSAEQLPLLSRCVEFEIISPQS</sequence>
<protein>
    <submittedName>
        <fullName evidence="9">Outer membrane protein/peptidoglycan-associated (Lipo)protein</fullName>
    </submittedName>
</protein>
<dbReference type="Pfam" id="PF00691">
    <property type="entry name" value="OmpA"/>
    <property type="match status" value="1"/>
</dbReference>
<dbReference type="eggNOG" id="COG2885">
    <property type="taxonomic scope" value="Bacteria"/>
</dbReference>
<feature type="compositionally biased region" description="Low complexity" evidence="5">
    <location>
        <begin position="201"/>
        <end position="212"/>
    </location>
</feature>
<dbReference type="HOGENOM" id="CLU_014911_0_0_3"/>
<dbReference type="KEGG" id="mic:Mic7113_1227"/>
<gene>
    <name evidence="9" type="ORF">Mic7113_1227</name>
</gene>
<dbReference type="OrthoDB" id="5347798at2"/>
<accession>K9WCA0</accession>
<keyword evidence="6" id="KW-1133">Transmembrane helix</keyword>
<evidence type="ECO:0000256" key="5">
    <source>
        <dbReference type="SAM" id="MobiDB-lite"/>
    </source>
</evidence>
<dbReference type="STRING" id="1173027.Mic7113_1227"/>
<feature type="compositionally biased region" description="Basic and acidic residues" evidence="5">
    <location>
        <begin position="114"/>
        <end position="126"/>
    </location>
</feature>
<dbReference type="RefSeq" id="WP_015181277.1">
    <property type="nucleotide sequence ID" value="NC_019738.1"/>
</dbReference>
<dbReference type="Gene3D" id="3.40.1520.20">
    <property type="match status" value="1"/>
</dbReference>
<evidence type="ECO:0000256" key="2">
    <source>
        <dbReference type="ARBA" id="ARBA00023136"/>
    </source>
</evidence>
<dbReference type="InterPro" id="IPR050330">
    <property type="entry name" value="Bact_OuterMem_StrucFunc"/>
</dbReference>
<keyword evidence="6" id="KW-0812">Transmembrane</keyword>
<dbReference type="InterPro" id="IPR006665">
    <property type="entry name" value="OmpA-like"/>
</dbReference>
<dbReference type="PROSITE" id="PS51123">
    <property type="entry name" value="OMPA_2"/>
    <property type="match status" value="1"/>
</dbReference>
<feature type="compositionally biased region" description="Polar residues" evidence="5">
    <location>
        <begin position="1"/>
        <end position="12"/>
    </location>
</feature>
<dbReference type="PROSITE" id="PS50914">
    <property type="entry name" value="BON"/>
    <property type="match status" value="2"/>
</dbReference>
<evidence type="ECO:0000259" key="8">
    <source>
        <dbReference type="PROSITE" id="PS51123"/>
    </source>
</evidence>
<dbReference type="AlphaFoldDB" id="K9WCA0"/>
<dbReference type="Gene3D" id="3.30.1330.60">
    <property type="entry name" value="OmpA-like domain"/>
    <property type="match status" value="1"/>
</dbReference>
<dbReference type="InterPro" id="IPR006664">
    <property type="entry name" value="OMP_bac"/>
</dbReference>
<dbReference type="PRINTS" id="PR01021">
    <property type="entry name" value="OMPADOMAIN"/>
</dbReference>
<dbReference type="PANTHER" id="PTHR30329:SF21">
    <property type="entry name" value="LIPOPROTEIN YIAD-RELATED"/>
    <property type="match status" value="1"/>
</dbReference>
<dbReference type="Proteomes" id="UP000010471">
    <property type="component" value="Chromosome"/>
</dbReference>
<comment type="subcellular location">
    <subcellularLocation>
        <location evidence="1">Cell outer membrane</location>
    </subcellularLocation>
</comment>
<evidence type="ECO:0000256" key="1">
    <source>
        <dbReference type="ARBA" id="ARBA00004442"/>
    </source>
</evidence>
<evidence type="ECO:0000256" key="4">
    <source>
        <dbReference type="PROSITE-ProRule" id="PRU00473"/>
    </source>
</evidence>
<dbReference type="GO" id="GO:0009279">
    <property type="term" value="C:cell outer membrane"/>
    <property type="evidence" value="ECO:0007669"/>
    <property type="project" value="UniProtKB-SubCell"/>
</dbReference>
<dbReference type="Pfam" id="PF04972">
    <property type="entry name" value="BON"/>
    <property type="match status" value="2"/>
</dbReference>
<feature type="transmembrane region" description="Helical" evidence="6">
    <location>
        <begin position="595"/>
        <end position="618"/>
    </location>
</feature>
<proteinExistence type="predicted"/>
<reference evidence="9 10" key="1">
    <citation type="submission" date="2012-06" db="EMBL/GenBank/DDBJ databases">
        <title>Finished chromosome of genome of Microcoleus sp. PCC 7113.</title>
        <authorList>
            <consortium name="US DOE Joint Genome Institute"/>
            <person name="Gugger M."/>
            <person name="Coursin T."/>
            <person name="Rippka R."/>
            <person name="Tandeau De Marsac N."/>
            <person name="Huntemann M."/>
            <person name="Wei C.-L."/>
            <person name="Han J."/>
            <person name="Detter J.C."/>
            <person name="Han C."/>
            <person name="Tapia R."/>
            <person name="Chen A."/>
            <person name="Kyrpides N."/>
            <person name="Mavromatis K."/>
            <person name="Markowitz V."/>
            <person name="Szeto E."/>
            <person name="Ivanova N."/>
            <person name="Pagani I."/>
            <person name="Pati A."/>
            <person name="Goodwin L."/>
            <person name="Nordberg H.P."/>
            <person name="Cantor M.N."/>
            <person name="Hua S.X."/>
            <person name="Woyke T."/>
            <person name="Kerfeld C.A."/>
        </authorList>
    </citation>
    <scope>NUCLEOTIDE SEQUENCE [LARGE SCALE GENOMIC DNA]</scope>
    <source>
        <strain evidence="9 10">PCC 7113</strain>
    </source>
</reference>